<protein>
    <submittedName>
        <fullName evidence="1">Uncharacterized protein</fullName>
    </submittedName>
</protein>
<gene>
    <name evidence="1" type="ORF">EVAR_29698_1</name>
</gene>
<evidence type="ECO:0000313" key="2">
    <source>
        <dbReference type="Proteomes" id="UP000299102"/>
    </source>
</evidence>
<sequence>MSLGRRAAYRVAAPAGTRVGPWSTLSSVARCGSAAGAPDQEVVRREALGLGRFDVHLRQRSGVDNVLGF</sequence>
<dbReference type="AlphaFoldDB" id="A0A4C1W0V4"/>
<proteinExistence type="predicted"/>
<dbReference type="EMBL" id="BGZK01000441">
    <property type="protein sequence ID" value="GBP43717.1"/>
    <property type="molecule type" value="Genomic_DNA"/>
</dbReference>
<organism evidence="1 2">
    <name type="scientific">Eumeta variegata</name>
    <name type="common">Bagworm moth</name>
    <name type="synonym">Eumeta japonica</name>
    <dbReference type="NCBI Taxonomy" id="151549"/>
    <lineage>
        <taxon>Eukaryota</taxon>
        <taxon>Metazoa</taxon>
        <taxon>Ecdysozoa</taxon>
        <taxon>Arthropoda</taxon>
        <taxon>Hexapoda</taxon>
        <taxon>Insecta</taxon>
        <taxon>Pterygota</taxon>
        <taxon>Neoptera</taxon>
        <taxon>Endopterygota</taxon>
        <taxon>Lepidoptera</taxon>
        <taxon>Glossata</taxon>
        <taxon>Ditrysia</taxon>
        <taxon>Tineoidea</taxon>
        <taxon>Psychidae</taxon>
        <taxon>Oiketicinae</taxon>
        <taxon>Eumeta</taxon>
    </lineage>
</organism>
<comment type="caution">
    <text evidence="1">The sequence shown here is derived from an EMBL/GenBank/DDBJ whole genome shotgun (WGS) entry which is preliminary data.</text>
</comment>
<dbReference type="Proteomes" id="UP000299102">
    <property type="component" value="Unassembled WGS sequence"/>
</dbReference>
<evidence type="ECO:0000313" key="1">
    <source>
        <dbReference type="EMBL" id="GBP43717.1"/>
    </source>
</evidence>
<reference evidence="1 2" key="1">
    <citation type="journal article" date="2019" name="Commun. Biol.">
        <title>The bagworm genome reveals a unique fibroin gene that provides high tensile strength.</title>
        <authorList>
            <person name="Kono N."/>
            <person name="Nakamura H."/>
            <person name="Ohtoshi R."/>
            <person name="Tomita M."/>
            <person name="Numata K."/>
            <person name="Arakawa K."/>
        </authorList>
    </citation>
    <scope>NUCLEOTIDE SEQUENCE [LARGE SCALE GENOMIC DNA]</scope>
</reference>
<name>A0A4C1W0V4_EUMVA</name>
<keyword evidence="2" id="KW-1185">Reference proteome</keyword>
<accession>A0A4C1W0V4</accession>